<dbReference type="EMBL" id="VJMH01006519">
    <property type="protein sequence ID" value="KAF0689165.1"/>
    <property type="molecule type" value="Genomic_DNA"/>
</dbReference>
<keyword evidence="1" id="KW-1133">Transmembrane helix</keyword>
<gene>
    <name evidence="2" type="ORF">As57867_019279</name>
</gene>
<name>A0A6A4Y3B9_9STRA</name>
<reference evidence="2" key="1">
    <citation type="submission" date="2019-06" db="EMBL/GenBank/DDBJ databases">
        <title>Genomics analysis of Aphanomyces spp. identifies a new class of oomycete effector associated with host adaptation.</title>
        <authorList>
            <person name="Gaulin E."/>
        </authorList>
    </citation>
    <scope>NUCLEOTIDE SEQUENCE</scope>
    <source>
        <strain evidence="2">CBS 578.67</strain>
    </source>
</reference>
<comment type="caution">
    <text evidence="2">The sequence shown here is derived from an EMBL/GenBank/DDBJ whole genome shotgun (WGS) entry which is preliminary data.</text>
</comment>
<protein>
    <submittedName>
        <fullName evidence="2">Uncharacterized protein</fullName>
    </submittedName>
</protein>
<evidence type="ECO:0000256" key="1">
    <source>
        <dbReference type="SAM" id="Phobius"/>
    </source>
</evidence>
<feature type="non-terminal residue" evidence="2">
    <location>
        <position position="1"/>
    </location>
</feature>
<organism evidence="2">
    <name type="scientific">Aphanomyces stellatus</name>
    <dbReference type="NCBI Taxonomy" id="120398"/>
    <lineage>
        <taxon>Eukaryota</taxon>
        <taxon>Sar</taxon>
        <taxon>Stramenopiles</taxon>
        <taxon>Oomycota</taxon>
        <taxon>Saprolegniomycetes</taxon>
        <taxon>Saprolegniales</taxon>
        <taxon>Verrucalvaceae</taxon>
        <taxon>Aphanomyces</taxon>
    </lineage>
</organism>
<accession>A0A6A4Y3B9</accession>
<feature type="transmembrane region" description="Helical" evidence="1">
    <location>
        <begin position="38"/>
        <end position="59"/>
    </location>
</feature>
<keyword evidence="1" id="KW-0472">Membrane</keyword>
<feature type="transmembrane region" description="Helical" evidence="1">
    <location>
        <begin position="79"/>
        <end position="100"/>
    </location>
</feature>
<proteinExistence type="predicted"/>
<sequence length="247" mass="28443">VWASYFTMRYATPLLKHMQWENKFQPVDPGVMALTASFYAGPLMYITSRTSLVLLFQWMNSVTVPQAQLHERVEGTVGMLAFLSLLASVPLVNSFLAQYVHRHHTKHKSNATERFMTTRFNDWKHRYLYWFRRLHLCSRKEGATLYHLFAENPRYKKFPLVSTRGSDCFVYGWDEAAKAYIHQVRLSLMDAALDRQTTWPALTIPICPSAHPTFAAGVLNTHLCGKWTSPPSGKSVHFGANQCQWVQ</sequence>
<evidence type="ECO:0000313" key="2">
    <source>
        <dbReference type="EMBL" id="KAF0689165.1"/>
    </source>
</evidence>
<keyword evidence="1" id="KW-0812">Transmembrane</keyword>
<dbReference type="AlphaFoldDB" id="A0A6A4Y3B9"/>